<dbReference type="AlphaFoldDB" id="A0A062U8D5"/>
<dbReference type="GO" id="GO:0009279">
    <property type="term" value="C:cell outer membrane"/>
    <property type="evidence" value="ECO:0007669"/>
    <property type="project" value="UniProtKB-SubCell"/>
</dbReference>
<dbReference type="PATRIC" id="fig|1280947.3.peg.3379"/>
<evidence type="ECO:0000259" key="14">
    <source>
        <dbReference type="Pfam" id="PF00593"/>
    </source>
</evidence>
<keyword evidence="7" id="KW-0406">Ion transport</keyword>
<evidence type="ECO:0000256" key="9">
    <source>
        <dbReference type="ARBA" id="ARBA00023136"/>
    </source>
</evidence>
<dbReference type="OrthoDB" id="7313036at2"/>
<keyword evidence="17" id="KW-1185">Reference proteome</keyword>
<dbReference type="SUPFAM" id="SSF56935">
    <property type="entry name" value="Porins"/>
    <property type="match status" value="1"/>
</dbReference>
<evidence type="ECO:0000256" key="5">
    <source>
        <dbReference type="ARBA" id="ARBA00022692"/>
    </source>
</evidence>
<dbReference type="Pfam" id="PF07715">
    <property type="entry name" value="Plug"/>
    <property type="match status" value="1"/>
</dbReference>
<keyword evidence="2 11" id="KW-0813">Transport</keyword>
<sequence>MKTSFFCATAVAALSMSGQLTAHAQTADHEDARRLDVVTVTTQKQTQSLIDVPINISVTDQTTIDKLGADDIEDLANFIPGLQVQAQSLNAPSYSLRGVVSDGGSPRVALFQNGVSIGTPGYATNVAIYDMERVEVVKGPQATLFGQGALVGGINFIQNRASLEGNSGQITLEGGDYSFVRAEGFYNFAVSDTLAVRLAGQIKNMDGYVPNTANSPDLMGQDTTALRSAVHWEPSSQLTADVFLNYQNDDSTGTQFTSGFFEVNGKVDPYGATAMNINADQVRDKLGNDREIFDATVNLEYRFNDAWTLTSLTDYRDLSSNEAWDSDGAAFNLLQFYQAREGETFNQELRLNYDAGGRLTAFFGANYFDYETRDSLIFSTDEAYAQTLFLPQIAAGAGLTVAQIRGLLMAQNIPGAENVGSFDNPFGYSVVGLLTQGALIPLNPAHAEQSNTTDGRTSYDLFGDVTYDITDRFALTGGLRYTINELSASSEAELIRGNAALGGTLNAVTFAPGFLINAALIGNRASFSADPDGAFTWRLNASYRLTDNINTWLAYGRGRRPEALTASGTTYTVLDSEKLDNVEVGMFGRFFDDRLQMTTSVYYGQYKDFQTSRFDPINGVFITENSGNATQYGFEFDGQALVTDNIRLLATYGYNFSEYDDEDDDGNALQFAGNTFRLSPENSFSLAADITVPMGARGDISIVPSYIWKSEHYFEDDNGYDYAADGNGGFVRIPETYPNGQVVDEHQDAYGVANLRVAFDSADQRWGVYVLGENVFDEEYLIDVGNTGGAFGLHTIIRGKPQMLKAGLYVKF</sequence>
<evidence type="ECO:0000259" key="15">
    <source>
        <dbReference type="Pfam" id="PF07715"/>
    </source>
</evidence>
<accession>A0A062U8D5</accession>
<evidence type="ECO:0000313" key="16">
    <source>
        <dbReference type="EMBL" id="KCZ54537.1"/>
    </source>
</evidence>
<proteinExistence type="inferred from homology"/>
<evidence type="ECO:0000256" key="1">
    <source>
        <dbReference type="ARBA" id="ARBA00004571"/>
    </source>
</evidence>
<dbReference type="RefSeq" id="WP_034743655.1">
    <property type="nucleotide sequence ID" value="NZ_AWFG01000074.1"/>
</dbReference>
<keyword evidence="5 11" id="KW-0812">Transmembrane</keyword>
<gene>
    <name evidence="16" type="ORF">HY30_09630</name>
</gene>
<dbReference type="Gene3D" id="2.40.170.20">
    <property type="entry name" value="TonB-dependent receptor, beta-barrel domain"/>
    <property type="match status" value="1"/>
</dbReference>
<evidence type="ECO:0000256" key="11">
    <source>
        <dbReference type="PROSITE-ProRule" id="PRU01360"/>
    </source>
</evidence>
<comment type="similarity">
    <text evidence="11 12">Belongs to the TonB-dependent receptor family.</text>
</comment>
<feature type="signal peptide" evidence="13">
    <location>
        <begin position="1"/>
        <end position="24"/>
    </location>
</feature>
<dbReference type="eggNOG" id="COG4774">
    <property type="taxonomic scope" value="Bacteria"/>
</dbReference>
<evidence type="ECO:0000313" key="17">
    <source>
        <dbReference type="Proteomes" id="UP000027190"/>
    </source>
</evidence>
<keyword evidence="10 11" id="KW-0998">Cell outer membrane</keyword>
<dbReference type="STRING" id="1280947.HY30_09630"/>
<keyword evidence="4" id="KW-0410">Iron transport</keyword>
<dbReference type="Pfam" id="PF00593">
    <property type="entry name" value="TonB_dep_Rec_b-barrel"/>
    <property type="match status" value="1"/>
</dbReference>
<dbReference type="PROSITE" id="PS52016">
    <property type="entry name" value="TONB_DEPENDENT_REC_3"/>
    <property type="match status" value="1"/>
</dbReference>
<dbReference type="PANTHER" id="PTHR32552">
    <property type="entry name" value="FERRICHROME IRON RECEPTOR-RELATED"/>
    <property type="match status" value="1"/>
</dbReference>
<dbReference type="InterPro" id="IPR037066">
    <property type="entry name" value="Plug_dom_sf"/>
</dbReference>
<evidence type="ECO:0000256" key="8">
    <source>
        <dbReference type="ARBA" id="ARBA00023077"/>
    </source>
</evidence>
<feature type="chain" id="PRO_5001618114" description="TonB-denpendent receptor" evidence="13">
    <location>
        <begin position="25"/>
        <end position="812"/>
    </location>
</feature>
<reference evidence="16 17" key="1">
    <citation type="journal article" date="2014" name="Antonie Van Leeuwenhoek">
        <title>Hyphomonas beringensis sp. nov. and Hyphomonas chukchiensis sp. nov., isolated from surface seawater of the Bering Sea and Chukchi Sea.</title>
        <authorList>
            <person name="Li C."/>
            <person name="Lai Q."/>
            <person name="Li G."/>
            <person name="Dong C."/>
            <person name="Wang J."/>
            <person name="Liao Y."/>
            <person name="Shao Z."/>
        </authorList>
    </citation>
    <scope>NUCLEOTIDE SEQUENCE [LARGE SCALE GENOMIC DNA]</scope>
    <source>
        <strain evidence="16 17">BH-BN04-4</strain>
    </source>
</reference>
<dbReference type="Proteomes" id="UP000027190">
    <property type="component" value="Unassembled WGS sequence"/>
</dbReference>
<dbReference type="InterPro" id="IPR039426">
    <property type="entry name" value="TonB-dep_rcpt-like"/>
</dbReference>
<evidence type="ECO:0008006" key="18">
    <source>
        <dbReference type="Google" id="ProtNLM"/>
    </source>
</evidence>
<evidence type="ECO:0000256" key="12">
    <source>
        <dbReference type="RuleBase" id="RU003357"/>
    </source>
</evidence>
<evidence type="ECO:0000256" key="2">
    <source>
        <dbReference type="ARBA" id="ARBA00022448"/>
    </source>
</evidence>
<organism evidence="16 17">
    <name type="scientific">Hyphomonas chukchiensis</name>
    <dbReference type="NCBI Taxonomy" id="1280947"/>
    <lineage>
        <taxon>Bacteria</taxon>
        <taxon>Pseudomonadati</taxon>
        <taxon>Pseudomonadota</taxon>
        <taxon>Alphaproteobacteria</taxon>
        <taxon>Hyphomonadales</taxon>
        <taxon>Hyphomonadaceae</taxon>
        <taxon>Hyphomonas</taxon>
    </lineage>
</organism>
<dbReference type="EMBL" id="AWFG01000074">
    <property type="protein sequence ID" value="KCZ54537.1"/>
    <property type="molecule type" value="Genomic_DNA"/>
</dbReference>
<dbReference type="InterPro" id="IPR012910">
    <property type="entry name" value="Plug_dom"/>
</dbReference>
<keyword evidence="3 11" id="KW-1134">Transmembrane beta strand</keyword>
<keyword evidence="8 12" id="KW-0798">TonB box</keyword>
<evidence type="ECO:0000256" key="4">
    <source>
        <dbReference type="ARBA" id="ARBA00022496"/>
    </source>
</evidence>
<dbReference type="Gene3D" id="2.170.130.10">
    <property type="entry name" value="TonB-dependent receptor, plug domain"/>
    <property type="match status" value="1"/>
</dbReference>
<keyword evidence="9 11" id="KW-0472">Membrane</keyword>
<name>A0A062U8D5_9PROT</name>
<evidence type="ECO:0000256" key="7">
    <source>
        <dbReference type="ARBA" id="ARBA00023065"/>
    </source>
</evidence>
<evidence type="ECO:0000256" key="6">
    <source>
        <dbReference type="ARBA" id="ARBA00023004"/>
    </source>
</evidence>
<dbReference type="GO" id="GO:0006826">
    <property type="term" value="P:iron ion transport"/>
    <property type="evidence" value="ECO:0007669"/>
    <property type="project" value="UniProtKB-KW"/>
</dbReference>
<evidence type="ECO:0000256" key="10">
    <source>
        <dbReference type="ARBA" id="ARBA00023237"/>
    </source>
</evidence>
<dbReference type="InterPro" id="IPR036942">
    <property type="entry name" value="Beta-barrel_TonB_sf"/>
</dbReference>
<evidence type="ECO:0000256" key="3">
    <source>
        <dbReference type="ARBA" id="ARBA00022452"/>
    </source>
</evidence>
<evidence type="ECO:0000256" key="13">
    <source>
        <dbReference type="SAM" id="SignalP"/>
    </source>
</evidence>
<comment type="subcellular location">
    <subcellularLocation>
        <location evidence="1 11">Cell outer membrane</location>
        <topology evidence="1 11">Multi-pass membrane protein</topology>
    </subcellularLocation>
</comment>
<comment type="caution">
    <text evidence="16">The sequence shown here is derived from an EMBL/GenBank/DDBJ whole genome shotgun (WGS) entry which is preliminary data.</text>
</comment>
<feature type="domain" description="TonB-dependent receptor-like beta-barrel" evidence="14">
    <location>
        <begin position="243"/>
        <end position="773"/>
    </location>
</feature>
<dbReference type="InterPro" id="IPR000531">
    <property type="entry name" value="Beta-barrel_TonB"/>
</dbReference>
<keyword evidence="6" id="KW-0408">Iron</keyword>
<feature type="domain" description="TonB-dependent receptor plug" evidence="15">
    <location>
        <begin position="49"/>
        <end position="152"/>
    </location>
</feature>
<dbReference type="PANTHER" id="PTHR32552:SF81">
    <property type="entry name" value="TONB-DEPENDENT OUTER MEMBRANE RECEPTOR"/>
    <property type="match status" value="1"/>
</dbReference>
<protein>
    <recommendedName>
        <fullName evidence="18">TonB-denpendent receptor</fullName>
    </recommendedName>
</protein>
<keyword evidence="13" id="KW-0732">Signal</keyword>